<keyword evidence="3" id="KW-1185">Reference proteome</keyword>
<accession>A0ABN8MEA5</accession>
<feature type="non-terminal residue" evidence="2">
    <location>
        <position position="480"/>
    </location>
</feature>
<feature type="region of interest" description="Disordered" evidence="1">
    <location>
        <begin position="1"/>
        <end position="25"/>
    </location>
</feature>
<evidence type="ECO:0000313" key="3">
    <source>
        <dbReference type="Proteomes" id="UP001159427"/>
    </source>
</evidence>
<dbReference type="Proteomes" id="UP001159427">
    <property type="component" value="Unassembled WGS sequence"/>
</dbReference>
<comment type="caution">
    <text evidence="2">The sequence shown here is derived from an EMBL/GenBank/DDBJ whole genome shotgun (WGS) entry which is preliminary data.</text>
</comment>
<evidence type="ECO:0000256" key="1">
    <source>
        <dbReference type="SAM" id="MobiDB-lite"/>
    </source>
</evidence>
<name>A0ABN8MEA5_9CNID</name>
<organism evidence="2 3">
    <name type="scientific">Porites evermanni</name>
    <dbReference type="NCBI Taxonomy" id="104178"/>
    <lineage>
        <taxon>Eukaryota</taxon>
        <taxon>Metazoa</taxon>
        <taxon>Cnidaria</taxon>
        <taxon>Anthozoa</taxon>
        <taxon>Hexacorallia</taxon>
        <taxon>Scleractinia</taxon>
        <taxon>Fungiina</taxon>
        <taxon>Poritidae</taxon>
        <taxon>Porites</taxon>
    </lineage>
</organism>
<proteinExistence type="predicted"/>
<evidence type="ECO:0000313" key="2">
    <source>
        <dbReference type="EMBL" id="CAH3026219.1"/>
    </source>
</evidence>
<feature type="compositionally biased region" description="Polar residues" evidence="1">
    <location>
        <begin position="1"/>
        <end position="10"/>
    </location>
</feature>
<sequence length="480" mass="54175">MSQDSQSAENITEDHASTQIRTSRNGITEAENRGLVYMHGKTLSHTVANFFTKVAASFSSEKYSGFVFEISLADKNDDRKWEVAFTMAQLNDSNVIKNILQDHCDEMIWYRVPRDAPGSVDLATYMFQQTRIYNASEERVSKKVALQYPGWQADGVFVVSDTIQINTKEGRLLENFEKYVLYRSTKSGKEAKKRRLPHFLQPFSSEALANLVGAFKQLLGNNYPAACLAVGGVAMATGHERITSAYGSCPVIILSGDTETGKTTVLRIFSREGIIVFQTPSPQLEPKERRRCESELRKATKEGSKGFLEVLGSVERFFSQEGQELAIFQMLRRAGHEEDMELVWQYVEDTVAPLIKRIYAESSSAMKLTQGVHEMSGNVNVWETLTKKMSTFTPREVSYVCRKIKIKGVDCICLSLNFLNAALGSPNDKRCIQQMESAIGNQVQLTPYKTRQRFLSPESDEDHFKVTCLLITIKREYLSC</sequence>
<dbReference type="EMBL" id="CALNXI010000394">
    <property type="protein sequence ID" value="CAH3026219.1"/>
    <property type="molecule type" value="Genomic_DNA"/>
</dbReference>
<reference evidence="2 3" key="1">
    <citation type="submission" date="2022-05" db="EMBL/GenBank/DDBJ databases">
        <authorList>
            <consortium name="Genoscope - CEA"/>
            <person name="William W."/>
        </authorList>
    </citation>
    <scope>NUCLEOTIDE SEQUENCE [LARGE SCALE GENOMIC DNA]</scope>
</reference>
<protein>
    <submittedName>
        <fullName evidence="2">Uncharacterized protein</fullName>
    </submittedName>
</protein>
<gene>
    <name evidence="2" type="ORF">PEVE_00028414</name>
</gene>